<keyword evidence="1" id="KW-1133">Transmembrane helix</keyword>
<dbReference type="EMBL" id="FZNN01000022">
    <property type="protein sequence ID" value="SNR77032.1"/>
    <property type="molecule type" value="Genomic_DNA"/>
</dbReference>
<organism evidence="2 3">
    <name type="scientific">Puniceibacterium sediminis</name>
    <dbReference type="NCBI Taxonomy" id="1608407"/>
    <lineage>
        <taxon>Bacteria</taxon>
        <taxon>Pseudomonadati</taxon>
        <taxon>Pseudomonadota</taxon>
        <taxon>Alphaproteobacteria</taxon>
        <taxon>Rhodobacterales</taxon>
        <taxon>Paracoccaceae</taxon>
        <taxon>Puniceibacterium</taxon>
    </lineage>
</organism>
<dbReference type="OrthoDB" id="5291921at2"/>
<evidence type="ECO:0000313" key="2">
    <source>
        <dbReference type="EMBL" id="SNR77032.1"/>
    </source>
</evidence>
<evidence type="ECO:0000313" key="3">
    <source>
        <dbReference type="Proteomes" id="UP000198417"/>
    </source>
</evidence>
<feature type="transmembrane region" description="Helical" evidence="1">
    <location>
        <begin position="66"/>
        <end position="91"/>
    </location>
</feature>
<proteinExistence type="predicted"/>
<dbReference type="Pfam" id="PF04403">
    <property type="entry name" value="PqiA"/>
    <property type="match status" value="1"/>
</dbReference>
<keyword evidence="3" id="KW-1185">Reference proteome</keyword>
<accession>A0A238Z187</accession>
<keyword evidence="1" id="KW-0472">Membrane</keyword>
<dbReference type="InterPro" id="IPR007498">
    <property type="entry name" value="PqiA-like"/>
</dbReference>
<feature type="transmembrane region" description="Helical" evidence="1">
    <location>
        <begin position="163"/>
        <end position="181"/>
    </location>
</feature>
<name>A0A238Z187_9RHOB</name>
<protein>
    <submittedName>
        <fullName evidence="2">Paraquat-inducible protein A</fullName>
    </submittedName>
</protein>
<reference evidence="2 3" key="1">
    <citation type="submission" date="2017-06" db="EMBL/GenBank/DDBJ databases">
        <authorList>
            <person name="Kim H.J."/>
            <person name="Triplett B.A."/>
        </authorList>
    </citation>
    <scope>NUCLEOTIDE SEQUENCE [LARGE SCALE GENOMIC DNA]</scope>
    <source>
        <strain evidence="2 3">DSM 29052</strain>
    </source>
</reference>
<dbReference type="AlphaFoldDB" id="A0A238Z187"/>
<feature type="transmembrane region" description="Helical" evidence="1">
    <location>
        <begin position="187"/>
        <end position="204"/>
    </location>
</feature>
<evidence type="ECO:0000256" key="1">
    <source>
        <dbReference type="SAM" id="Phobius"/>
    </source>
</evidence>
<dbReference type="Proteomes" id="UP000198417">
    <property type="component" value="Unassembled WGS sequence"/>
</dbReference>
<keyword evidence="1" id="KW-0812">Transmembrane</keyword>
<feature type="transmembrane region" description="Helical" evidence="1">
    <location>
        <begin position="111"/>
        <end position="142"/>
    </location>
</feature>
<sequence length="225" mass="24249">MSVATGDETDPQRATLFGGIPLESLIACPQCDALYVAHMPAVGERAVCERCHTVLIAPKRKAGLKIIALTSAVIILVAAALFFPFLTIRAAGFGNEASILDSASSFESGPMVLLALAVAAMIVVIPLIRTLLILYVLIPVVADRPPYAHAKHAFRLTQELKPWAMAEIFAIGCAVALVKVADLAHIGFGPAFWMFAVLVVIVIFNDNYMCTWSVWKSLELDQKEA</sequence>
<dbReference type="RefSeq" id="WP_089273170.1">
    <property type="nucleotide sequence ID" value="NZ_FZNN01000022.1"/>
</dbReference>
<gene>
    <name evidence="2" type="ORF">SAMN06265370_12222</name>
</gene>